<gene>
    <name evidence="3" type="ORF">B0T21DRAFT_451364</name>
</gene>
<proteinExistence type="predicted"/>
<feature type="signal peptide" evidence="2">
    <location>
        <begin position="1"/>
        <end position="20"/>
    </location>
</feature>
<organism evidence="3 4">
    <name type="scientific">Apiosordaria backusii</name>
    <dbReference type="NCBI Taxonomy" id="314023"/>
    <lineage>
        <taxon>Eukaryota</taxon>
        <taxon>Fungi</taxon>
        <taxon>Dikarya</taxon>
        <taxon>Ascomycota</taxon>
        <taxon>Pezizomycotina</taxon>
        <taxon>Sordariomycetes</taxon>
        <taxon>Sordariomycetidae</taxon>
        <taxon>Sordariales</taxon>
        <taxon>Lasiosphaeriaceae</taxon>
        <taxon>Apiosordaria</taxon>
    </lineage>
</organism>
<comment type="caution">
    <text evidence="3">The sequence shown here is derived from an EMBL/GenBank/DDBJ whole genome shotgun (WGS) entry which is preliminary data.</text>
</comment>
<keyword evidence="4" id="KW-1185">Reference proteome</keyword>
<evidence type="ECO:0000313" key="3">
    <source>
        <dbReference type="EMBL" id="KAK0736674.1"/>
    </source>
</evidence>
<dbReference type="AlphaFoldDB" id="A0AA40BLY2"/>
<evidence type="ECO:0000256" key="2">
    <source>
        <dbReference type="SAM" id="SignalP"/>
    </source>
</evidence>
<evidence type="ECO:0000313" key="4">
    <source>
        <dbReference type="Proteomes" id="UP001172159"/>
    </source>
</evidence>
<protein>
    <submittedName>
        <fullName evidence="3">Uncharacterized protein</fullName>
    </submittedName>
</protein>
<reference evidence="3" key="1">
    <citation type="submission" date="2023-06" db="EMBL/GenBank/DDBJ databases">
        <title>Genome-scale phylogeny and comparative genomics of the fungal order Sordariales.</title>
        <authorList>
            <consortium name="Lawrence Berkeley National Laboratory"/>
            <person name="Hensen N."/>
            <person name="Bonometti L."/>
            <person name="Westerberg I."/>
            <person name="Brannstrom I.O."/>
            <person name="Guillou S."/>
            <person name="Cros-Aarteil S."/>
            <person name="Calhoun S."/>
            <person name="Haridas S."/>
            <person name="Kuo A."/>
            <person name="Mondo S."/>
            <person name="Pangilinan J."/>
            <person name="Riley R."/>
            <person name="Labutti K."/>
            <person name="Andreopoulos B."/>
            <person name="Lipzen A."/>
            <person name="Chen C."/>
            <person name="Yanf M."/>
            <person name="Daum C."/>
            <person name="Ng V."/>
            <person name="Clum A."/>
            <person name="Steindorff A."/>
            <person name="Ohm R."/>
            <person name="Martin F."/>
            <person name="Silar P."/>
            <person name="Natvig D."/>
            <person name="Lalanne C."/>
            <person name="Gautier V."/>
            <person name="Ament-Velasquez S.L."/>
            <person name="Kruys A."/>
            <person name="Hutchinson M.I."/>
            <person name="Powell A.J."/>
            <person name="Barry K."/>
            <person name="Miller A.N."/>
            <person name="Grigoriev I.V."/>
            <person name="Debuchy R."/>
            <person name="Gladieux P."/>
            <person name="Thoren M.H."/>
            <person name="Johannesson H."/>
        </authorList>
    </citation>
    <scope>NUCLEOTIDE SEQUENCE</scope>
    <source>
        <strain evidence="3">CBS 540.89</strain>
    </source>
</reference>
<feature type="region of interest" description="Disordered" evidence="1">
    <location>
        <begin position="424"/>
        <end position="464"/>
    </location>
</feature>
<dbReference type="Proteomes" id="UP001172159">
    <property type="component" value="Unassembled WGS sequence"/>
</dbReference>
<sequence length="635" mass="67059">MLPTLRTLAPFGLLIQCVAGSRDNAGDDARFKIDSTTIYDPTCTANVTVFNTTLVQKTHYIDYTVNITKTNTCFESTTITLNYTVSVTNTDTDLVTITNTDTDLVTITNTATNSTTITATDTDSVTITNTDTDAVTITTTDTDAVTITTTDTDAVTITTTDTDAVTITTTDTDSVTITETDSTTVTRTLYTTTYDPCPKSCSISAARVNLYFWPSDRPYTYPTTYVDPSLSYTFTSPSVYMFIPTAAGINTLGQRVEPSTSNWILPLDLYEVSTIAYGTNATRQLTLADLGTNCPKTPDPTAIATIDADCDPMLAAPSQVRSWAYPCNACGRFGLFDPPYAVPTVTGGLLGPSTVVVTAEPITVTAPPVVETSPPPPPPPPPVQTGALVIEYHDSEGNVVSVTTIATTGATGGTTTSTVLVLPTNTGSSGSSETGVVSPVPSETDIPEPGETIPPTTTDAPDDAPPFEETSLPTTVATAAAEKPRASGVLWWMMPAPPYPAPNTNANPSQRPNNNADPFSPTYTTCRSLANDFLASAPTASALVEYWSVNVTIQTNETNIALAYYSLDSAMSSWAATAKTKALSLKEKCETAHPIAAQDVMFRVAGGVEECVEAMRLGFGPGGCCCCNCGHELEE</sequence>
<accession>A0AA40BLY2</accession>
<dbReference type="EMBL" id="JAUKTV010000006">
    <property type="protein sequence ID" value="KAK0736674.1"/>
    <property type="molecule type" value="Genomic_DNA"/>
</dbReference>
<feature type="compositionally biased region" description="Low complexity" evidence="1">
    <location>
        <begin position="424"/>
        <end position="459"/>
    </location>
</feature>
<name>A0AA40BLY2_9PEZI</name>
<evidence type="ECO:0000256" key="1">
    <source>
        <dbReference type="SAM" id="MobiDB-lite"/>
    </source>
</evidence>
<feature type="chain" id="PRO_5041243678" evidence="2">
    <location>
        <begin position="21"/>
        <end position="635"/>
    </location>
</feature>
<keyword evidence="2" id="KW-0732">Signal</keyword>